<dbReference type="InterPro" id="IPR016130">
    <property type="entry name" value="Tyr_Pase_AS"/>
</dbReference>
<protein>
    <recommendedName>
        <fullName evidence="1">Tyrosine specific protein phosphatases domain-containing protein</fullName>
    </recommendedName>
</protein>
<gene>
    <name evidence="2" type="ORF">NBRC116591_31260</name>
</gene>
<comment type="caution">
    <text evidence="2">The sequence shown here is derived from an EMBL/GenBank/DDBJ whole genome shotgun (WGS) entry which is preliminary data.</text>
</comment>
<dbReference type="SUPFAM" id="SSF52799">
    <property type="entry name" value="(Phosphotyrosine protein) phosphatases II"/>
    <property type="match status" value="1"/>
</dbReference>
<dbReference type="SMART" id="SM00404">
    <property type="entry name" value="PTPc_motif"/>
    <property type="match status" value="1"/>
</dbReference>
<keyword evidence="3" id="KW-1185">Reference proteome</keyword>
<name>A0ABQ0ACE6_9GAMM</name>
<evidence type="ECO:0000313" key="2">
    <source>
        <dbReference type="EMBL" id="GAA6169315.1"/>
    </source>
</evidence>
<dbReference type="PROSITE" id="PS50056">
    <property type="entry name" value="TYR_PHOSPHATASE_2"/>
    <property type="match status" value="1"/>
</dbReference>
<dbReference type="InterPro" id="IPR029021">
    <property type="entry name" value="Prot-tyrosine_phosphatase-like"/>
</dbReference>
<feature type="domain" description="Tyrosine specific protein phosphatases" evidence="1">
    <location>
        <begin position="87"/>
        <end position="154"/>
    </location>
</feature>
<dbReference type="Pfam" id="PF22785">
    <property type="entry name" value="Tc-R-P"/>
    <property type="match status" value="1"/>
</dbReference>
<dbReference type="PROSITE" id="PS00383">
    <property type="entry name" value="TYR_PHOSPHATASE_1"/>
    <property type="match status" value="1"/>
</dbReference>
<dbReference type="Gene3D" id="3.90.190.10">
    <property type="entry name" value="Protein tyrosine phosphatase superfamily"/>
    <property type="match status" value="1"/>
</dbReference>
<accession>A0ABQ0ACE6</accession>
<evidence type="ECO:0000313" key="3">
    <source>
        <dbReference type="Proteomes" id="UP001465153"/>
    </source>
</evidence>
<reference evidence="2 3" key="1">
    <citation type="submission" date="2024-04" db="EMBL/GenBank/DDBJ databases">
        <title>Draft genome sequence of Sessilibacter corallicola NBRC 116591.</title>
        <authorList>
            <person name="Miyakawa T."/>
            <person name="Kusuya Y."/>
            <person name="Miura T."/>
        </authorList>
    </citation>
    <scope>NUCLEOTIDE SEQUENCE [LARGE SCALE GENOMIC DNA]</scope>
    <source>
        <strain evidence="2 3">KU-00831-HH</strain>
    </source>
</reference>
<dbReference type="Proteomes" id="UP001465153">
    <property type="component" value="Unassembled WGS sequence"/>
</dbReference>
<evidence type="ECO:0000259" key="1">
    <source>
        <dbReference type="PROSITE" id="PS50056"/>
    </source>
</evidence>
<proteinExistence type="predicted"/>
<dbReference type="InterPro" id="IPR000387">
    <property type="entry name" value="Tyr_Pase_dom"/>
</dbReference>
<dbReference type="InterPro" id="IPR003595">
    <property type="entry name" value="Tyr_Pase_cat"/>
</dbReference>
<organism evidence="2 3">
    <name type="scientific">Sessilibacter corallicola</name>
    <dbReference type="NCBI Taxonomy" id="2904075"/>
    <lineage>
        <taxon>Bacteria</taxon>
        <taxon>Pseudomonadati</taxon>
        <taxon>Pseudomonadota</taxon>
        <taxon>Gammaproteobacteria</taxon>
        <taxon>Cellvibrionales</taxon>
        <taxon>Cellvibrionaceae</taxon>
        <taxon>Sessilibacter</taxon>
    </lineage>
</organism>
<sequence>MIRPDVYFIESIGEGSLSVMAKPVAGEWIEDEFTGIASLGITRVISLLEKHEEYSLGLEQESELCAKNAMAFLSYPIPDRGLPNSMNEYLQLTRKIHNDINNGSQVVIHCRAGIGRTGMVAAGVLLHNGYQPQTALARISEQRGVTVPDTDQQVDWVVKSYTHINEC</sequence>
<dbReference type="RefSeq" id="WP_353303860.1">
    <property type="nucleotide sequence ID" value="NZ_BAABWN010000011.1"/>
</dbReference>
<dbReference type="EMBL" id="BAABWN010000011">
    <property type="protein sequence ID" value="GAA6169315.1"/>
    <property type="molecule type" value="Genomic_DNA"/>
</dbReference>